<dbReference type="InterPro" id="IPR001206">
    <property type="entry name" value="Diacylglycerol_kinase_cat_dom"/>
</dbReference>
<dbReference type="PANTHER" id="PTHR12358:SF54">
    <property type="entry name" value="SPHINGOSINE KINASE RELATED PROTEIN"/>
    <property type="match status" value="1"/>
</dbReference>
<dbReference type="Proteomes" id="UP001501474">
    <property type="component" value="Unassembled WGS sequence"/>
</dbReference>
<gene>
    <name evidence="4" type="ORF">GCM10010104_25620</name>
</gene>
<evidence type="ECO:0000313" key="5">
    <source>
        <dbReference type="Proteomes" id="UP001501474"/>
    </source>
</evidence>
<comment type="cofactor">
    <cofactor evidence="1">
        <name>Mg(2+)</name>
        <dbReference type="ChEBI" id="CHEBI:18420"/>
    </cofactor>
</comment>
<organism evidence="4 5">
    <name type="scientific">Streptomyces indiaensis</name>
    <dbReference type="NCBI Taxonomy" id="284033"/>
    <lineage>
        <taxon>Bacteria</taxon>
        <taxon>Bacillati</taxon>
        <taxon>Actinomycetota</taxon>
        <taxon>Actinomycetes</taxon>
        <taxon>Kitasatosporales</taxon>
        <taxon>Streptomycetaceae</taxon>
        <taxon>Streptomyces</taxon>
    </lineage>
</organism>
<keyword evidence="4" id="KW-0418">Kinase</keyword>
<keyword evidence="5" id="KW-1185">Reference proteome</keyword>
<dbReference type="SUPFAM" id="SSF111331">
    <property type="entry name" value="NAD kinase/diacylglycerol kinase-like"/>
    <property type="match status" value="1"/>
</dbReference>
<dbReference type="InterPro" id="IPR017438">
    <property type="entry name" value="ATP-NAD_kinase_N"/>
</dbReference>
<dbReference type="SMART" id="SM00046">
    <property type="entry name" value="DAGKc"/>
    <property type="match status" value="1"/>
</dbReference>
<dbReference type="Gene3D" id="3.40.50.10330">
    <property type="entry name" value="Probable inorganic polyphosphate/atp-NAD kinase, domain 1"/>
    <property type="match status" value="1"/>
</dbReference>
<dbReference type="Gene3D" id="2.60.200.40">
    <property type="match status" value="1"/>
</dbReference>
<evidence type="ECO:0000259" key="3">
    <source>
        <dbReference type="PROSITE" id="PS50146"/>
    </source>
</evidence>
<dbReference type="InterPro" id="IPR016064">
    <property type="entry name" value="NAD/diacylglycerol_kinase_sf"/>
</dbReference>
<evidence type="ECO:0000256" key="2">
    <source>
        <dbReference type="ARBA" id="ARBA00005983"/>
    </source>
</evidence>
<dbReference type="Pfam" id="PF00781">
    <property type="entry name" value="DAGK_cat"/>
    <property type="match status" value="1"/>
</dbReference>
<accession>A0ABN3DH05</accession>
<sequence>MAIARTVARVVIVMNPRSGGGKAARYSLKHRAEGMGAQVWTTSTQEDAASLARNAVVEGAQVLGVAGGDGTVSAVAAVAADTGRSLVVVPAGTRNHFARDLGLDLRDPGRALDALIDGEPAQVDLGVLGSRVFVNNVSFGVYADALLEPGYREDKPRAFAAVAPDYVKGKQWVEARMDTPWGTIEFPQVVLISNNPYHLATPRWLGRRFSLSTGQLGVIVLKRRAQAPPDLLRHLRGELLQDKRGAGSAEDGAVVWSAPGITLHGEAPHLDAGVDGEAMRLPLPVVCAIRPGALRLLLPKDRPGMPPEHARRH</sequence>
<dbReference type="EMBL" id="BAAART010000055">
    <property type="protein sequence ID" value="GAA2230806.1"/>
    <property type="molecule type" value="Genomic_DNA"/>
</dbReference>
<proteinExistence type="inferred from homology"/>
<evidence type="ECO:0000313" key="4">
    <source>
        <dbReference type="EMBL" id="GAA2230806.1"/>
    </source>
</evidence>
<comment type="similarity">
    <text evidence="2">Belongs to the diacylglycerol/lipid kinase family.</text>
</comment>
<evidence type="ECO:0000256" key="1">
    <source>
        <dbReference type="ARBA" id="ARBA00001946"/>
    </source>
</evidence>
<dbReference type="PANTHER" id="PTHR12358">
    <property type="entry name" value="SPHINGOSINE KINASE"/>
    <property type="match status" value="1"/>
</dbReference>
<dbReference type="GO" id="GO:0016301">
    <property type="term" value="F:kinase activity"/>
    <property type="evidence" value="ECO:0007669"/>
    <property type="project" value="UniProtKB-KW"/>
</dbReference>
<dbReference type="InterPro" id="IPR050187">
    <property type="entry name" value="Lipid_Phosphate_FormReg"/>
</dbReference>
<reference evidence="4 5" key="1">
    <citation type="journal article" date="2019" name="Int. J. Syst. Evol. Microbiol.">
        <title>The Global Catalogue of Microorganisms (GCM) 10K type strain sequencing project: providing services to taxonomists for standard genome sequencing and annotation.</title>
        <authorList>
            <consortium name="The Broad Institute Genomics Platform"/>
            <consortium name="The Broad Institute Genome Sequencing Center for Infectious Disease"/>
            <person name="Wu L."/>
            <person name="Ma J."/>
        </authorList>
    </citation>
    <scope>NUCLEOTIDE SEQUENCE [LARGE SCALE GENOMIC DNA]</scope>
    <source>
        <strain evidence="4 5">JCM 3053</strain>
    </source>
</reference>
<name>A0ABN3DH05_9ACTN</name>
<feature type="domain" description="DAGKc" evidence="3">
    <location>
        <begin position="5"/>
        <end position="132"/>
    </location>
</feature>
<comment type="caution">
    <text evidence="4">The sequence shown here is derived from an EMBL/GenBank/DDBJ whole genome shotgun (WGS) entry which is preliminary data.</text>
</comment>
<keyword evidence="4" id="KW-0808">Transferase</keyword>
<protein>
    <submittedName>
        <fullName evidence="4">Diacylglycerol kinase family protein</fullName>
    </submittedName>
</protein>
<dbReference type="PROSITE" id="PS50146">
    <property type="entry name" value="DAGK"/>
    <property type="match status" value="1"/>
</dbReference>